<dbReference type="InterPro" id="IPR043519">
    <property type="entry name" value="NT_sf"/>
</dbReference>
<feature type="domain" description="Polymerase nucleotidyl transferase" evidence="1">
    <location>
        <begin position="21"/>
        <end position="59"/>
    </location>
</feature>
<name>A0A1A8XHZ3_9PROT</name>
<dbReference type="PANTHER" id="PTHR43449">
    <property type="entry name" value="NUCLEOTIDYLTRANSFERASE"/>
    <property type="match status" value="1"/>
</dbReference>
<dbReference type="InterPro" id="IPR002934">
    <property type="entry name" value="Polymerase_NTP_transf_dom"/>
</dbReference>
<dbReference type="Pfam" id="PF01909">
    <property type="entry name" value="NTP_transf_2"/>
    <property type="match status" value="1"/>
</dbReference>
<dbReference type="SUPFAM" id="SSF81301">
    <property type="entry name" value="Nucleotidyltransferase"/>
    <property type="match status" value="1"/>
</dbReference>
<reference evidence="2 3" key="1">
    <citation type="submission" date="2016-06" db="EMBL/GenBank/DDBJ databases">
        <authorList>
            <person name="Kjaerup R.B."/>
            <person name="Dalgaard T.S."/>
            <person name="Juul-Madsen H.R."/>
        </authorList>
    </citation>
    <scope>NUCLEOTIDE SEQUENCE [LARGE SCALE GENOMIC DNA]</scope>
    <source>
        <strain evidence="2">3</strain>
    </source>
</reference>
<dbReference type="RefSeq" id="WP_186405767.1">
    <property type="nucleotide sequence ID" value="NZ_FLQX01000033.1"/>
</dbReference>
<dbReference type="Proteomes" id="UP000199169">
    <property type="component" value="Unassembled WGS sequence"/>
</dbReference>
<sequence>MIDMETIRAAAARLVAAATSPARVILFGSYARGTADEGSDLDLMVIEREVPDRAAEYMRLMDAVGRVAPGVGLDLLIYPLSEYERRGQVPGTVLFEARIEGEVLHDALH</sequence>
<evidence type="ECO:0000259" key="1">
    <source>
        <dbReference type="Pfam" id="PF01909"/>
    </source>
</evidence>
<keyword evidence="3" id="KW-1185">Reference proteome</keyword>
<dbReference type="STRING" id="1860102.ACCAA_1280002"/>
<protein>
    <submittedName>
        <fullName evidence="2">Nucleotidyltransferase domain-containing protein</fullName>
    </submittedName>
</protein>
<dbReference type="GO" id="GO:0016779">
    <property type="term" value="F:nucleotidyltransferase activity"/>
    <property type="evidence" value="ECO:0007669"/>
    <property type="project" value="InterPro"/>
</dbReference>
<accession>A0A1A8XHZ3</accession>
<gene>
    <name evidence="2" type="ORF">ACCAA_1280002</name>
</gene>
<evidence type="ECO:0000313" key="3">
    <source>
        <dbReference type="Proteomes" id="UP000199169"/>
    </source>
</evidence>
<dbReference type="AlphaFoldDB" id="A0A1A8XHZ3"/>
<organism evidence="2 3">
    <name type="scientific">Candidatus Accumulibacter aalborgensis</name>
    <dbReference type="NCBI Taxonomy" id="1860102"/>
    <lineage>
        <taxon>Bacteria</taxon>
        <taxon>Pseudomonadati</taxon>
        <taxon>Pseudomonadota</taxon>
        <taxon>Betaproteobacteria</taxon>
        <taxon>Candidatus Accumulibacter</taxon>
    </lineage>
</organism>
<dbReference type="EMBL" id="FLQX01000033">
    <property type="protein sequence ID" value="SBT03987.1"/>
    <property type="molecule type" value="Genomic_DNA"/>
</dbReference>
<keyword evidence="2" id="KW-0808">Transferase</keyword>
<proteinExistence type="predicted"/>
<evidence type="ECO:0000313" key="2">
    <source>
        <dbReference type="EMBL" id="SBT03987.1"/>
    </source>
</evidence>
<dbReference type="CDD" id="cd05403">
    <property type="entry name" value="NT_KNTase_like"/>
    <property type="match status" value="1"/>
</dbReference>
<dbReference type="Gene3D" id="3.30.460.10">
    <property type="entry name" value="Beta Polymerase, domain 2"/>
    <property type="match status" value="1"/>
</dbReference>
<dbReference type="PANTHER" id="PTHR43449:SF3">
    <property type="entry name" value="POLYMERASE NUCLEOTIDYL TRANSFERASE DOMAIN-CONTAINING PROTEIN"/>
    <property type="match status" value="1"/>
</dbReference>